<dbReference type="EMBL" id="CAJVPT010008129">
    <property type="protein sequence ID" value="CAG8548529.1"/>
    <property type="molecule type" value="Genomic_DNA"/>
</dbReference>
<sequence>MTNISVKISLPYNTVFKYLGPTEQLSQVKELFTKWIGRASSVCFSNSKRIATPTQQPQGEKKPGLPAHKQPNVKQPPPPKVCKCTVYEEDFNSHSARKRHFNSIYKLVAMEVETSETSKKKRKVTHLTAVVNTTMLINVDIDNLNTDTVIGVIRSLGQDEPGNYLFYPNYRSKS</sequence>
<keyword evidence="2" id="KW-1185">Reference proteome</keyword>
<evidence type="ECO:0000313" key="2">
    <source>
        <dbReference type="Proteomes" id="UP000789525"/>
    </source>
</evidence>
<dbReference type="Proteomes" id="UP000789525">
    <property type="component" value="Unassembled WGS sequence"/>
</dbReference>
<reference evidence="1" key="1">
    <citation type="submission" date="2021-06" db="EMBL/GenBank/DDBJ databases">
        <authorList>
            <person name="Kallberg Y."/>
            <person name="Tangrot J."/>
            <person name="Rosling A."/>
        </authorList>
    </citation>
    <scope>NUCLEOTIDE SEQUENCE</scope>
    <source>
        <strain evidence="1">CL356</strain>
    </source>
</reference>
<evidence type="ECO:0000313" key="1">
    <source>
        <dbReference type="EMBL" id="CAG8548529.1"/>
    </source>
</evidence>
<comment type="caution">
    <text evidence="1">The sequence shown here is derived from an EMBL/GenBank/DDBJ whole genome shotgun (WGS) entry which is preliminary data.</text>
</comment>
<organism evidence="1 2">
    <name type="scientific">Acaulospora colombiana</name>
    <dbReference type="NCBI Taxonomy" id="27376"/>
    <lineage>
        <taxon>Eukaryota</taxon>
        <taxon>Fungi</taxon>
        <taxon>Fungi incertae sedis</taxon>
        <taxon>Mucoromycota</taxon>
        <taxon>Glomeromycotina</taxon>
        <taxon>Glomeromycetes</taxon>
        <taxon>Diversisporales</taxon>
        <taxon>Acaulosporaceae</taxon>
        <taxon>Acaulospora</taxon>
    </lineage>
</organism>
<accession>A0ACA9LSM0</accession>
<gene>
    <name evidence="1" type="ORF">ACOLOM_LOCUS4754</name>
</gene>
<name>A0ACA9LSM0_9GLOM</name>
<proteinExistence type="predicted"/>
<feature type="non-terminal residue" evidence="1">
    <location>
        <position position="174"/>
    </location>
</feature>
<protein>
    <submittedName>
        <fullName evidence="1">175_t:CDS:1</fullName>
    </submittedName>
</protein>